<accession>A0A9Q0TL96</accession>
<feature type="domain" description="K+ potassium transporter C-terminal" evidence="13">
    <location>
        <begin position="563"/>
        <end position="820"/>
    </location>
</feature>
<feature type="region of interest" description="Disordered" evidence="11">
    <location>
        <begin position="691"/>
        <end position="710"/>
    </location>
</feature>
<dbReference type="Pfam" id="PF22776">
    <property type="entry name" value="K_trans_C"/>
    <property type="match status" value="1"/>
</dbReference>
<feature type="transmembrane region" description="Helical" evidence="10">
    <location>
        <begin position="107"/>
        <end position="127"/>
    </location>
</feature>
<protein>
    <recommendedName>
        <fullName evidence="10">Potassium transporter</fullName>
    </recommendedName>
</protein>
<keyword evidence="3" id="KW-0813">Transport</keyword>
<comment type="subcellular location">
    <subcellularLocation>
        <location evidence="1">Cell membrane</location>
        <topology evidence="1">Multi-pass membrane protein</topology>
    </subcellularLocation>
    <subcellularLocation>
        <location evidence="10">Membrane</location>
        <topology evidence="10">Multi-pass membrane protein</topology>
    </subcellularLocation>
</comment>
<feature type="transmembrane region" description="Helical" evidence="10">
    <location>
        <begin position="374"/>
        <end position="401"/>
    </location>
</feature>
<feature type="transmembrane region" description="Helical" evidence="10">
    <location>
        <begin position="67"/>
        <end position="87"/>
    </location>
</feature>
<evidence type="ECO:0000313" key="14">
    <source>
        <dbReference type="EMBL" id="KAJ6713648.1"/>
    </source>
</evidence>
<keyword evidence="5 10" id="KW-0812">Transmembrane</keyword>
<dbReference type="PANTHER" id="PTHR30540:SF94">
    <property type="entry name" value="POTASSIUM TRANSPORTER 5"/>
    <property type="match status" value="1"/>
</dbReference>
<feature type="transmembrane region" description="Helical" evidence="10">
    <location>
        <begin position="191"/>
        <end position="220"/>
    </location>
</feature>
<dbReference type="InterPro" id="IPR053951">
    <property type="entry name" value="K_trans_N"/>
</dbReference>
<organism evidence="14 15">
    <name type="scientific">Salix viminalis</name>
    <name type="common">Common osier</name>
    <name type="synonym">Basket willow</name>
    <dbReference type="NCBI Taxonomy" id="40686"/>
    <lineage>
        <taxon>Eukaryota</taxon>
        <taxon>Viridiplantae</taxon>
        <taxon>Streptophyta</taxon>
        <taxon>Embryophyta</taxon>
        <taxon>Tracheophyta</taxon>
        <taxon>Spermatophyta</taxon>
        <taxon>Magnoliopsida</taxon>
        <taxon>eudicotyledons</taxon>
        <taxon>Gunneridae</taxon>
        <taxon>Pentapetalae</taxon>
        <taxon>rosids</taxon>
        <taxon>fabids</taxon>
        <taxon>Malpighiales</taxon>
        <taxon>Salicaceae</taxon>
        <taxon>Saliceae</taxon>
        <taxon>Salix</taxon>
    </lineage>
</organism>
<keyword evidence="15" id="KW-1185">Reference proteome</keyword>
<proteinExistence type="inferred from homology"/>
<feature type="transmembrane region" description="Helical" evidence="10">
    <location>
        <begin position="455"/>
        <end position="478"/>
    </location>
</feature>
<dbReference type="NCBIfam" id="TIGR00794">
    <property type="entry name" value="kup"/>
    <property type="match status" value="1"/>
</dbReference>
<feature type="transmembrane region" description="Helical" evidence="10">
    <location>
        <begin position="334"/>
        <end position="354"/>
    </location>
</feature>
<keyword evidence="9 10" id="KW-0472">Membrane</keyword>
<dbReference type="AlphaFoldDB" id="A0A9Q0TL96"/>
<dbReference type="GO" id="GO:0015079">
    <property type="term" value="F:potassium ion transmembrane transporter activity"/>
    <property type="evidence" value="ECO:0007669"/>
    <property type="project" value="UniProtKB-UniRule"/>
</dbReference>
<dbReference type="GO" id="GO:0005886">
    <property type="term" value="C:plasma membrane"/>
    <property type="evidence" value="ECO:0007669"/>
    <property type="project" value="UniProtKB-SubCell"/>
</dbReference>
<feature type="region of interest" description="Disordered" evidence="11">
    <location>
        <begin position="1"/>
        <end position="22"/>
    </location>
</feature>
<evidence type="ECO:0000256" key="7">
    <source>
        <dbReference type="ARBA" id="ARBA00022989"/>
    </source>
</evidence>
<name>A0A9Q0TL96_SALVM</name>
<evidence type="ECO:0000256" key="11">
    <source>
        <dbReference type="SAM" id="MobiDB-lite"/>
    </source>
</evidence>
<dbReference type="EMBL" id="JAPFFL010000007">
    <property type="protein sequence ID" value="KAJ6713648.1"/>
    <property type="molecule type" value="Genomic_DNA"/>
</dbReference>
<feature type="compositionally biased region" description="Basic and acidic residues" evidence="11">
    <location>
        <begin position="691"/>
        <end position="700"/>
    </location>
</feature>
<comment type="similarity">
    <text evidence="2 10">Belongs to the HAK/KUP transporter (TC 2.A.72.3) family.</text>
</comment>
<feature type="transmembrane region" description="Helical" evidence="10">
    <location>
        <begin position="226"/>
        <end position="243"/>
    </location>
</feature>
<evidence type="ECO:0000256" key="6">
    <source>
        <dbReference type="ARBA" id="ARBA00022958"/>
    </source>
</evidence>
<reference evidence="14" key="1">
    <citation type="submission" date="2022-11" db="EMBL/GenBank/DDBJ databases">
        <authorList>
            <person name="Hyden B.L."/>
            <person name="Feng K."/>
            <person name="Yates T."/>
            <person name="Jawdy S."/>
            <person name="Smart L.B."/>
            <person name="Muchero W."/>
        </authorList>
    </citation>
    <scope>NUCLEOTIDE SEQUENCE</scope>
    <source>
        <tissue evidence="14">Shoot tip</tissue>
    </source>
</reference>
<comment type="caution">
    <text evidence="10">Lacks conserved residue(s) required for the propagation of feature annotation.</text>
</comment>
<keyword evidence="7 10" id="KW-1133">Transmembrane helix</keyword>
<gene>
    <name evidence="14" type="ORF">OIU85_025288</name>
</gene>
<evidence type="ECO:0000256" key="2">
    <source>
        <dbReference type="ARBA" id="ARBA00008440"/>
    </source>
</evidence>
<dbReference type="InterPro" id="IPR053952">
    <property type="entry name" value="K_trans_C"/>
</dbReference>
<keyword evidence="6 10" id="KW-0630">Potassium</keyword>
<reference evidence="14" key="2">
    <citation type="journal article" date="2023" name="Int. J. Mol. Sci.">
        <title>De Novo Assembly and Annotation of 11 Diverse Shrub Willow (Salix) Genomes Reveals Novel Gene Organization in Sex-Linked Regions.</title>
        <authorList>
            <person name="Hyden B."/>
            <person name="Feng K."/>
            <person name="Yates T.B."/>
            <person name="Jawdy S."/>
            <person name="Cereghino C."/>
            <person name="Smart L.B."/>
            <person name="Muchero W."/>
        </authorList>
    </citation>
    <scope>NUCLEOTIDE SEQUENCE [LARGE SCALE GENOMIC DNA]</scope>
    <source>
        <tissue evidence="14">Shoot tip</tissue>
    </source>
</reference>
<evidence type="ECO:0000256" key="9">
    <source>
        <dbReference type="ARBA" id="ARBA00023136"/>
    </source>
</evidence>
<evidence type="ECO:0000256" key="3">
    <source>
        <dbReference type="ARBA" id="ARBA00022448"/>
    </source>
</evidence>
<feature type="domain" description="K+ potassium transporter integral membrane" evidence="12">
    <location>
        <begin position="67"/>
        <end position="548"/>
    </location>
</feature>
<keyword evidence="4 10" id="KW-0633">Potassium transport</keyword>
<evidence type="ECO:0000256" key="10">
    <source>
        <dbReference type="RuleBase" id="RU321113"/>
    </source>
</evidence>
<feature type="transmembrane region" description="Helical" evidence="10">
    <location>
        <begin position="255"/>
        <end position="277"/>
    </location>
</feature>
<dbReference type="OrthoDB" id="504708at2759"/>
<comment type="function">
    <text evidence="10">Potassium transporter.</text>
</comment>
<evidence type="ECO:0000256" key="8">
    <source>
        <dbReference type="ARBA" id="ARBA00023065"/>
    </source>
</evidence>
<evidence type="ECO:0000256" key="4">
    <source>
        <dbReference type="ARBA" id="ARBA00022538"/>
    </source>
</evidence>
<comment type="caution">
    <text evidence="14">The sequence shown here is derived from an EMBL/GenBank/DDBJ whole genome shotgun (WGS) entry which is preliminary data.</text>
</comment>
<feature type="transmembrane region" description="Helical" evidence="10">
    <location>
        <begin position="304"/>
        <end position="322"/>
    </location>
</feature>
<feature type="transmembrane region" description="Helical" evidence="10">
    <location>
        <begin position="512"/>
        <end position="532"/>
    </location>
</feature>
<evidence type="ECO:0000259" key="13">
    <source>
        <dbReference type="Pfam" id="PF22776"/>
    </source>
</evidence>
<evidence type="ECO:0000313" key="15">
    <source>
        <dbReference type="Proteomes" id="UP001151529"/>
    </source>
</evidence>
<feature type="transmembrane region" description="Helical" evidence="10">
    <location>
        <begin position="485"/>
        <end position="506"/>
    </location>
</feature>
<evidence type="ECO:0000256" key="5">
    <source>
        <dbReference type="ARBA" id="ARBA00022692"/>
    </source>
</evidence>
<sequence>MAEKELETNQEQMEEETTVENKLKGRKRSWRNLRRVDSLNLEAGRVSMSQGHGAHTSKTNWQVTLSLVFQSIGVVYGDIGTSPLYVYSSTFTEGIHHDEDIVGVLSLIIYTIVLVPMLKYVFIVLWANDNGDGGTFALYSLICRSAKVGLIPKDQPEDHKLSNYKLDTPSNQLRRAEVIKEKMESSKSIKIILFLITILGTSMVIGDGVLTPCISVLSAVSGIKSLGQDAVVGISIAILIALFSVQRLGTDKVGFAFAPVIFLWFSFIGGIGLFNLFKYDLGVLRAFNPKYIIDYFKRNGKQGWISLGGIVLCITGTEAMFADLGHFSVRAIQISFSSIVFPALVAAYSGQAAYLTKFKDDVSDTFYKSIPDPLYWPTFVVAVAAAVIASQAMISGAFAIISQSLSLGCFPRVKVVHTSAKYEGQVYIPEVNYLLMVACVVVCFAFKTTEKIGNAYGIAVVAVMVITTGMVTLIMLVIWKARIWWIALFFFGFGAIEAVYLSSVLYKFKQGGYLPLAFSLFLMMTMGIWHYVQRERYIYELQNKVSSEYVRDLAARTDINRLPGIGLLYSELVQGIPPIFPHFISNIPSTHSVLVFVSIKSIPISKVAHEERFLFRHVEPREYRMFRCIVRYGYNDAIEEPHEFECQLVENLKEFIRHEHFISEGGDNESAPEADSIQHSTLLAVKNGKSKESSTVHVEESPQQPNPSCISSVSIQSINASSRSHQSLNGIKSANSSCGMIHASVPADAEEEMQFVQKAMERGVFYLIGEAEVVSKPDSSWFNKLVVDYGYSFLRRNFRQGKTVLAIPRNRLLRVGMTYEV</sequence>
<dbReference type="PANTHER" id="PTHR30540">
    <property type="entry name" value="OSMOTIC STRESS POTASSIUM TRANSPORTER"/>
    <property type="match status" value="1"/>
</dbReference>
<keyword evidence="8 10" id="KW-0406">Ion transport</keyword>
<dbReference type="Pfam" id="PF02705">
    <property type="entry name" value="K_trans"/>
    <property type="match status" value="1"/>
</dbReference>
<dbReference type="InterPro" id="IPR003855">
    <property type="entry name" value="K+_transporter"/>
</dbReference>
<dbReference type="Proteomes" id="UP001151529">
    <property type="component" value="Chromosome 1"/>
</dbReference>
<evidence type="ECO:0000259" key="12">
    <source>
        <dbReference type="Pfam" id="PF02705"/>
    </source>
</evidence>
<evidence type="ECO:0000256" key="1">
    <source>
        <dbReference type="ARBA" id="ARBA00004651"/>
    </source>
</evidence>